<evidence type="ECO:0000256" key="5">
    <source>
        <dbReference type="SAM" id="MobiDB-lite"/>
    </source>
</evidence>
<dbReference type="GO" id="GO:0031398">
    <property type="term" value="P:positive regulation of protein ubiquitination"/>
    <property type="evidence" value="ECO:0007669"/>
    <property type="project" value="TreeGrafter"/>
</dbReference>
<dbReference type="GO" id="GO:0005783">
    <property type="term" value="C:endoplasmic reticulum"/>
    <property type="evidence" value="ECO:0007669"/>
    <property type="project" value="TreeGrafter"/>
</dbReference>
<feature type="transmembrane region" description="Helical" evidence="6">
    <location>
        <begin position="497"/>
        <end position="514"/>
    </location>
</feature>
<dbReference type="Pfam" id="PF10176">
    <property type="entry name" value="NEDD4_Bsd2"/>
    <property type="match status" value="1"/>
</dbReference>
<dbReference type="InterPro" id="IPR019325">
    <property type="entry name" value="NEDD4/Bsd2"/>
</dbReference>
<evidence type="ECO:0000313" key="8">
    <source>
        <dbReference type="Proteomes" id="UP000629468"/>
    </source>
</evidence>
<dbReference type="AlphaFoldDB" id="A0A8H7KHX3"/>
<evidence type="ECO:0008006" key="9">
    <source>
        <dbReference type="Google" id="ProtNLM"/>
    </source>
</evidence>
<evidence type="ECO:0000256" key="2">
    <source>
        <dbReference type="ARBA" id="ARBA00022692"/>
    </source>
</evidence>
<dbReference type="EMBL" id="JABXXO010000006">
    <property type="protein sequence ID" value="KAF7776671.1"/>
    <property type="molecule type" value="Genomic_DNA"/>
</dbReference>
<accession>A0A8H7KHX3</accession>
<protein>
    <recommendedName>
        <fullName evidence="9">Metal homeostatis protein bsd2</fullName>
    </recommendedName>
</protein>
<keyword evidence="4 6" id="KW-0472">Membrane</keyword>
<organism evidence="7 8">
    <name type="scientific">Agaricus bisporus var. burnettii</name>
    <dbReference type="NCBI Taxonomy" id="192524"/>
    <lineage>
        <taxon>Eukaryota</taxon>
        <taxon>Fungi</taxon>
        <taxon>Dikarya</taxon>
        <taxon>Basidiomycota</taxon>
        <taxon>Agaricomycotina</taxon>
        <taxon>Agaricomycetes</taxon>
        <taxon>Agaricomycetidae</taxon>
        <taxon>Agaricales</taxon>
        <taxon>Agaricineae</taxon>
        <taxon>Agaricaceae</taxon>
        <taxon>Agaricus</taxon>
    </lineage>
</organism>
<name>A0A8H7KHX3_AGABI</name>
<reference evidence="7 8" key="1">
    <citation type="journal article" name="Sci. Rep.">
        <title>Telomere-to-telomere assembled and centromere annotated genomes of the two main subspecies of the button mushroom Agaricus bisporus reveal especially polymorphic chromosome ends.</title>
        <authorList>
            <person name="Sonnenberg A.S.M."/>
            <person name="Sedaghat-Telgerd N."/>
            <person name="Lavrijssen B."/>
            <person name="Ohm R.A."/>
            <person name="Hendrickx P.M."/>
            <person name="Scholtmeijer K."/>
            <person name="Baars J.J.P."/>
            <person name="van Peer A."/>
        </authorList>
    </citation>
    <scope>NUCLEOTIDE SEQUENCE [LARGE SCALE GENOMIC DNA]</scope>
    <source>
        <strain evidence="7 8">H119_p4</strain>
    </source>
</reference>
<keyword evidence="3 6" id="KW-1133">Transmembrane helix</keyword>
<dbReference type="GO" id="GO:0007034">
    <property type="term" value="P:vacuolar transport"/>
    <property type="evidence" value="ECO:0007669"/>
    <property type="project" value="InterPro"/>
</dbReference>
<dbReference type="GO" id="GO:0005794">
    <property type="term" value="C:Golgi apparatus"/>
    <property type="evidence" value="ECO:0007669"/>
    <property type="project" value="TreeGrafter"/>
</dbReference>
<feature type="region of interest" description="Disordered" evidence="5">
    <location>
        <begin position="62"/>
        <end position="108"/>
    </location>
</feature>
<keyword evidence="2 6" id="KW-0812">Transmembrane</keyword>
<dbReference type="GO" id="GO:0030001">
    <property type="term" value="P:metal ion transport"/>
    <property type="evidence" value="ECO:0007669"/>
    <property type="project" value="InterPro"/>
</dbReference>
<feature type="compositionally biased region" description="Low complexity" evidence="5">
    <location>
        <begin position="294"/>
        <end position="303"/>
    </location>
</feature>
<feature type="region of interest" description="Disordered" evidence="5">
    <location>
        <begin position="1"/>
        <end position="23"/>
    </location>
</feature>
<dbReference type="CDD" id="cd22212">
    <property type="entry name" value="NDFIP-like"/>
    <property type="match status" value="1"/>
</dbReference>
<sequence length="713" mass="79030">MANYYSMPTPPTSPNYPPLPPLDAENPLRSTVKILDSLVTFYQRERMWVYRTRALMEEAFDGPQPLECNSSQENPLPSPSSSPLPLESDIRDIKPARSRRAEQPPTHWMRRKKSFSLKLEAFRKDDGRSDGELPTGEQTSEERQPHLSMIGRRAFFIARSTLWDWSYLLYVLSVAAVSLFDEPIKIPLHHYRHANCSRGASSSTSPSLITFLVPVFLLPHSPVQTMSHRYAPLPNPRSDSRTQLDQEQEMAEAFDYSDNEDDERSTSETQPLNTQSSNIHDRGLSLTRPLQFQSSTTSSTPPTYDFENDTYDYPPPGSPPPPSSTAFPNNIGNSNGLVPTFESVQAPRGNWFKRTAATLLPSSVAARVGMGQQIPSGPVGGGSSNDGVFANVTAKPTAPTRIGDGDDAHLVPEETVGDAPPSYAAAQADAVPPYWETTVHAPFSPDSAGEMIIDSLPTGSVFSFLWNMLVSVSFQFVGFLLTYLLHTTHSARLGSRAGLGITLIQYGFALRGNVDGEGGDWKTWHETPPTFSSATEASAFYNEATNATSSYGAGLMPDDKAADFTDVTTEWLSFFLMTVGWFILLTSLLGFWRVKRWERGILASQRESPVAAQPSVSRPFWVERMFGVRRQSQGESPGDLFWRGFGFGRQHNEEDEEETRAVARAEEGEAQGLTEHSMVLTLDPNESGRNQAIIEAVAQDRLLETRLREANFL</sequence>
<dbReference type="GO" id="GO:0006511">
    <property type="term" value="P:ubiquitin-dependent protein catabolic process"/>
    <property type="evidence" value="ECO:0007669"/>
    <property type="project" value="TreeGrafter"/>
</dbReference>
<comment type="subcellular location">
    <subcellularLocation>
        <location evidence="1">Membrane</location>
        <topology evidence="1">Multi-pass membrane protein</topology>
    </subcellularLocation>
</comment>
<feature type="compositionally biased region" description="Polar residues" evidence="5">
    <location>
        <begin position="267"/>
        <end position="278"/>
    </location>
</feature>
<dbReference type="PANTHER" id="PTHR13396">
    <property type="entry name" value="NEDD4 FAMILY INTERACTING PROTEIN 1/2"/>
    <property type="match status" value="1"/>
</dbReference>
<dbReference type="GO" id="GO:0048471">
    <property type="term" value="C:perinuclear region of cytoplasm"/>
    <property type="evidence" value="ECO:0007669"/>
    <property type="project" value="TreeGrafter"/>
</dbReference>
<evidence type="ECO:0000313" key="7">
    <source>
        <dbReference type="EMBL" id="KAF7776671.1"/>
    </source>
</evidence>
<evidence type="ECO:0000256" key="6">
    <source>
        <dbReference type="SAM" id="Phobius"/>
    </source>
</evidence>
<comment type="caution">
    <text evidence="7">The sequence shown here is derived from an EMBL/GenBank/DDBJ whole genome shotgun (WGS) entry which is preliminary data.</text>
</comment>
<evidence type="ECO:0000256" key="1">
    <source>
        <dbReference type="ARBA" id="ARBA00004141"/>
    </source>
</evidence>
<dbReference type="GO" id="GO:0016020">
    <property type="term" value="C:membrane"/>
    <property type="evidence" value="ECO:0007669"/>
    <property type="project" value="UniProtKB-SubCell"/>
</dbReference>
<feature type="compositionally biased region" description="Basic and acidic residues" evidence="5">
    <location>
        <begin position="88"/>
        <end position="102"/>
    </location>
</feature>
<feature type="compositionally biased region" description="Acidic residues" evidence="5">
    <location>
        <begin position="246"/>
        <end position="263"/>
    </location>
</feature>
<dbReference type="Proteomes" id="UP000629468">
    <property type="component" value="Unassembled WGS sequence"/>
</dbReference>
<feature type="transmembrane region" description="Helical" evidence="6">
    <location>
        <begin position="571"/>
        <end position="592"/>
    </location>
</feature>
<feature type="region of interest" description="Disordered" evidence="5">
    <location>
        <begin position="125"/>
        <end position="145"/>
    </location>
</feature>
<feature type="compositionally biased region" description="Pro residues" evidence="5">
    <location>
        <begin position="8"/>
        <end position="21"/>
    </location>
</feature>
<feature type="compositionally biased region" description="Polar residues" evidence="5">
    <location>
        <begin position="325"/>
        <end position="334"/>
    </location>
</feature>
<gene>
    <name evidence="7" type="ORF">Agabi119p4_5064</name>
</gene>
<evidence type="ECO:0000256" key="3">
    <source>
        <dbReference type="ARBA" id="ARBA00022989"/>
    </source>
</evidence>
<evidence type="ECO:0000256" key="4">
    <source>
        <dbReference type="ARBA" id="ARBA00023136"/>
    </source>
</evidence>
<feature type="compositionally biased region" description="Pro residues" evidence="5">
    <location>
        <begin position="313"/>
        <end position="323"/>
    </location>
</feature>
<proteinExistence type="predicted"/>
<feature type="transmembrane region" description="Helical" evidence="6">
    <location>
        <begin position="464"/>
        <end position="485"/>
    </location>
</feature>
<dbReference type="PANTHER" id="PTHR13396:SF5">
    <property type="entry name" value="NEDD4 FAMILY INTERACTING PROTEIN"/>
    <property type="match status" value="1"/>
</dbReference>
<feature type="region of interest" description="Disordered" evidence="5">
    <location>
        <begin position="227"/>
        <end position="334"/>
    </location>
</feature>